<evidence type="ECO:0000313" key="2">
    <source>
        <dbReference type="EMBL" id="EAQ77512.1"/>
    </source>
</evidence>
<accession>A4A152</accession>
<name>A4A152_9BACT</name>
<sequence>MIAILRILTASLSLFAWGCAQADNSDRFEPTNAVTGAVTVDGVPLESGSIQFTSPEDVRQGSEAFAEITAGEYNANVTAGEKIVLIRSPQPSGSPDVTGTVPTKETLPAKYNTRTTLKAVIEQGPTTVDFTLGSTR</sequence>
<protein>
    <recommendedName>
        <fullName evidence="4">Carboxypeptidase regulatory-like domain-containing protein</fullName>
    </recommendedName>
</protein>
<dbReference type="OrthoDB" id="287951at2"/>
<evidence type="ECO:0008006" key="4">
    <source>
        <dbReference type="Google" id="ProtNLM"/>
    </source>
</evidence>
<evidence type="ECO:0000256" key="1">
    <source>
        <dbReference type="SAM" id="SignalP"/>
    </source>
</evidence>
<comment type="caution">
    <text evidence="2">The sequence shown here is derived from an EMBL/GenBank/DDBJ whole genome shotgun (WGS) entry which is preliminary data.</text>
</comment>
<proteinExistence type="predicted"/>
<dbReference type="STRING" id="314230.DSM3645_06614"/>
<gene>
    <name evidence="2" type="ORF">DSM3645_06614</name>
</gene>
<keyword evidence="1" id="KW-0732">Signal</keyword>
<dbReference type="AlphaFoldDB" id="A4A152"/>
<organism evidence="2 3">
    <name type="scientific">Blastopirellula marina DSM 3645</name>
    <dbReference type="NCBI Taxonomy" id="314230"/>
    <lineage>
        <taxon>Bacteria</taxon>
        <taxon>Pseudomonadati</taxon>
        <taxon>Planctomycetota</taxon>
        <taxon>Planctomycetia</taxon>
        <taxon>Pirellulales</taxon>
        <taxon>Pirellulaceae</taxon>
        <taxon>Blastopirellula</taxon>
    </lineage>
</organism>
<feature type="signal peptide" evidence="1">
    <location>
        <begin position="1"/>
        <end position="22"/>
    </location>
</feature>
<feature type="chain" id="PRO_5002665124" description="Carboxypeptidase regulatory-like domain-containing protein" evidence="1">
    <location>
        <begin position="23"/>
        <end position="136"/>
    </location>
</feature>
<dbReference type="eggNOG" id="ENOG502ZXT4">
    <property type="taxonomic scope" value="Bacteria"/>
</dbReference>
<reference evidence="2 3" key="1">
    <citation type="submission" date="2006-02" db="EMBL/GenBank/DDBJ databases">
        <authorList>
            <person name="Amann R."/>
            <person name="Ferriera S."/>
            <person name="Johnson J."/>
            <person name="Kravitz S."/>
            <person name="Halpern A."/>
            <person name="Remington K."/>
            <person name="Beeson K."/>
            <person name="Tran B."/>
            <person name="Rogers Y.-H."/>
            <person name="Friedman R."/>
            <person name="Venter J.C."/>
        </authorList>
    </citation>
    <scope>NUCLEOTIDE SEQUENCE [LARGE SCALE GENOMIC DNA]</scope>
    <source>
        <strain evidence="2 3">DSM 3645</strain>
    </source>
</reference>
<evidence type="ECO:0000313" key="3">
    <source>
        <dbReference type="Proteomes" id="UP000004358"/>
    </source>
</evidence>
<dbReference type="EMBL" id="AANZ01000032">
    <property type="protein sequence ID" value="EAQ77512.1"/>
    <property type="molecule type" value="Genomic_DNA"/>
</dbReference>
<dbReference type="HOGENOM" id="CLU_113730_4_0_0"/>
<dbReference type="Proteomes" id="UP000004358">
    <property type="component" value="Unassembled WGS sequence"/>
</dbReference>
<dbReference type="RefSeq" id="WP_002654917.1">
    <property type="nucleotide sequence ID" value="NZ_CH672377.1"/>
</dbReference>